<dbReference type="PRINTS" id="PR00080">
    <property type="entry name" value="SDRFAMILY"/>
</dbReference>
<gene>
    <name evidence="4" type="ORF">A3E44_05240</name>
</gene>
<dbReference type="Gene3D" id="3.40.50.720">
    <property type="entry name" value="NAD(P)-binding Rossmann-like Domain"/>
    <property type="match status" value="1"/>
</dbReference>
<dbReference type="EMBL" id="MGGW01000020">
    <property type="protein sequence ID" value="OGM53793.1"/>
    <property type="molecule type" value="Genomic_DNA"/>
</dbReference>
<protein>
    <submittedName>
        <fullName evidence="4">Uncharacterized protein</fullName>
    </submittedName>
</protein>
<evidence type="ECO:0000256" key="2">
    <source>
        <dbReference type="ARBA" id="ARBA00023002"/>
    </source>
</evidence>
<dbReference type="GO" id="GO:0016491">
    <property type="term" value="F:oxidoreductase activity"/>
    <property type="evidence" value="ECO:0007669"/>
    <property type="project" value="UniProtKB-KW"/>
</dbReference>
<dbReference type="PANTHER" id="PTHR43976">
    <property type="entry name" value="SHORT CHAIN DEHYDROGENASE"/>
    <property type="match status" value="1"/>
</dbReference>
<dbReference type="Pfam" id="PF00106">
    <property type="entry name" value="adh_short"/>
    <property type="match status" value="1"/>
</dbReference>
<name>A0A1F8APU4_9BACT</name>
<proteinExistence type="inferred from homology"/>
<dbReference type="InterPro" id="IPR051911">
    <property type="entry name" value="SDR_oxidoreductase"/>
</dbReference>
<evidence type="ECO:0000256" key="3">
    <source>
        <dbReference type="RuleBase" id="RU000363"/>
    </source>
</evidence>
<keyword evidence="2" id="KW-0560">Oxidoreductase</keyword>
<evidence type="ECO:0000256" key="1">
    <source>
        <dbReference type="ARBA" id="ARBA00006484"/>
    </source>
</evidence>
<dbReference type="Proteomes" id="UP000178603">
    <property type="component" value="Unassembled WGS sequence"/>
</dbReference>
<dbReference type="InterPro" id="IPR002347">
    <property type="entry name" value="SDR_fam"/>
</dbReference>
<dbReference type="AlphaFoldDB" id="A0A1F8APU4"/>
<reference evidence="4 5" key="1">
    <citation type="journal article" date="2016" name="Nat. Commun.">
        <title>Thousands of microbial genomes shed light on interconnected biogeochemical processes in an aquifer system.</title>
        <authorList>
            <person name="Anantharaman K."/>
            <person name="Brown C.T."/>
            <person name="Hug L.A."/>
            <person name="Sharon I."/>
            <person name="Castelle C.J."/>
            <person name="Probst A.J."/>
            <person name="Thomas B.C."/>
            <person name="Singh A."/>
            <person name="Wilkins M.J."/>
            <person name="Karaoz U."/>
            <person name="Brodie E.L."/>
            <person name="Williams K.H."/>
            <person name="Hubbard S.S."/>
            <person name="Banfield J.F."/>
        </authorList>
    </citation>
    <scope>NUCLEOTIDE SEQUENCE [LARGE SCALE GENOMIC DNA]</scope>
</reference>
<organism evidence="4 5">
    <name type="scientific">Candidatus Woesebacteria bacterium RIFCSPHIGHO2_12_FULL_41_24</name>
    <dbReference type="NCBI Taxonomy" id="1802510"/>
    <lineage>
        <taxon>Bacteria</taxon>
        <taxon>Candidatus Woeseibacteriota</taxon>
    </lineage>
</organism>
<evidence type="ECO:0000313" key="4">
    <source>
        <dbReference type="EMBL" id="OGM53793.1"/>
    </source>
</evidence>
<dbReference type="PANTHER" id="PTHR43976:SF16">
    <property type="entry name" value="SHORT-CHAIN DEHYDROGENASE_REDUCTASE FAMILY PROTEIN"/>
    <property type="match status" value="1"/>
</dbReference>
<accession>A0A1F8APU4</accession>
<dbReference type="SUPFAM" id="SSF51735">
    <property type="entry name" value="NAD(P)-binding Rossmann-fold domains"/>
    <property type="match status" value="1"/>
</dbReference>
<evidence type="ECO:0000313" key="5">
    <source>
        <dbReference type="Proteomes" id="UP000178603"/>
    </source>
</evidence>
<dbReference type="PRINTS" id="PR00081">
    <property type="entry name" value="GDHRDH"/>
</dbReference>
<sequence length="253" mass="28573">MKEVVLVTGSSSGLGQEITLFLSKKDFVVYGGSRTETEIDGVKWLKLDITSDKSCKEAVHEIIKKEGKIDVLINNAGYALSGPFEKFSSYDYLKILDTNAVGAFRLIKEVLVNMKSRGGGKIINITSLSGLVSFPNFSVYSASKFAFQAFSESIRYELLKDNINITVVAPGAIYSEEKVKLQHKSARQKLWPLRLLLPFVRGEKIVQKIYEIIKMDRPPVITVVGRDAKIIWVLNRLLPRALWDKLQKFIWNK</sequence>
<dbReference type="InterPro" id="IPR036291">
    <property type="entry name" value="NAD(P)-bd_dom_sf"/>
</dbReference>
<comment type="caution">
    <text evidence="4">The sequence shown here is derived from an EMBL/GenBank/DDBJ whole genome shotgun (WGS) entry which is preliminary data.</text>
</comment>
<comment type="similarity">
    <text evidence="1 3">Belongs to the short-chain dehydrogenases/reductases (SDR) family.</text>
</comment>